<evidence type="ECO:0000313" key="1">
    <source>
        <dbReference type="EMBL" id="CAN62083.1"/>
    </source>
</evidence>
<gene>
    <name evidence="1" type="ORF">VITISV_033244</name>
</gene>
<dbReference type="EMBL" id="AM482283">
    <property type="protein sequence ID" value="CAN62083.1"/>
    <property type="molecule type" value="Genomic_DNA"/>
</dbReference>
<name>A5C4S1_VITVI</name>
<protein>
    <submittedName>
        <fullName evidence="1">Uncharacterized protein</fullName>
    </submittedName>
</protein>
<proteinExistence type="predicted"/>
<organism evidence="1">
    <name type="scientific">Vitis vinifera</name>
    <name type="common">Grape</name>
    <dbReference type="NCBI Taxonomy" id="29760"/>
    <lineage>
        <taxon>Eukaryota</taxon>
        <taxon>Viridiplantae</taxon>
        <taxon>Streptophyta</taxon>
        <taxon>Embryophyta</taxon>
        <taxon>Tracheophyta</taxon>
        <taxon>Spermatophyta</taxon>
        <taxon>Magnoliopsida</taxon>
        <taxon>eudicotyledons</taxon>
        <taxon>Gunneridae</taxon>
        <taxon>Pentapetalae</taxon>
        <taxon>rosids</taxon>
        <taxon>Vitales</taxon>
        <taxon>Vitaceae</taxon>
        <taxon>Viteae</taxon>
        <taxon>Vitis</taxon>
    </lineage>
</organism>
<accession>A5C4S1</accession>
<reference evidence="1" key="1">
    <citation type="journal article" date="2007" name="PLoS ONE">
        <title>The first genome sequence of an elite grapevine cultivar (Pinot noir Vitis vinifera L.): coping with a highly heterozygous genome.</title>
        <authorList>
            <person name="Velasco R."/>
            <person name="Zharkikh A."/>
            <person name="Troggio M."/>
            <person name="Cartwright D.A."/>
            <person name="Cestaro A."/>
            <person name="Pruss D."/>
            <person name="Pindo M."/>
            <person name="FitzGerald L.M."/>
            <person name="Vezzulli S."/>
            <person name="Reid J."/>
            <person name="Malacarne G."/>
            <person name="Iliev D."/>
            <person name="Coppola G."/>
            <person name="Wardell B."/>
            <person name="Micheletti D."/>
            <person name="Macalma T."/>
            <person name="Facci M."/>
            <person name="Mitchell J.T."/>
            <person name="Perazzolli M."/>
            <person name="Eldredge G."/>
            <person name="Gatto P."/>
            <person name="Oyzerski R."/>
            <person name="Moretto M."/>
            <person name="Gutin N."/>
            <person name="Stefanini M."/>
            <person name="Chen Y."/>
            <person name="Segala C."/>
            <person name="Davenport C."/>
            <person name="Dematte L."/>
            <person name="Mraz A."/>
            <person name="Battilana J."/>
            <person name="Stormo K."/>
            <person name="Costa F."/>
            <person name="Tao Q."/>
            <person name="Si-Ammour A."/>
            <person name="Harkins T."/>
            <person name="Lackey A."/>
            <person name="Perbost C."/>
            <person name="Taillon B."/>
            <person name="Stella A."/>
            <person name="Solovyev V."/>
            <person name="Fawcett J.A."/>
            <person name="Sterck L."/>
            <person name="Vandepoele K."/>
            <person name="Grando S.M."/>
            <person name="Toppo S."/>
            <person name="Moser C."/>
            <person name="Lanchbury J."/>
            <person name="Bogden R."/>
            <person name="Skolnick M."/>
            <person name="Sgaramella V."/>
            <person name="Bhatnagar S.K."/>
            <person name="Fontana P."/>
            <person name="Gutin A."/>
            <person name="Van de Peer Y."/>
            <person name="Salamini F."/>
            <person name="Viola R."/>
        </authorList>
    </citation>
    <scope>NUCLEOTIDE SEQUENCE</scope>
</reference>
<dbReference type="ExpressionAtlas" id="A5C4S1">
    <property type="expression patterns" value="baseline"/>
</dbReference>
<dbReference type="AlphaFoldDB" id="A5C4S1"/>
<sequence>MTFSVSNQRVTRCHGNILAVMEERGLLGRGVFFFVTEEPNILRGAVRKKVVEILEEEFPSSSLIRLRRRPMIRYNRGWARRVSELLPVQGQDEEQGGAGDYPFEAVRMLLPNPEISTKVKGTVFYTDTNGTLVDITVKSSAYLSVYEAITHKIKHVEEAGIDITLKAVTCQDGMTTNWYNFDLSSLMTWQEEVLPLPKRHGKIRCKIYDVNLSDLKWTEVVDKVHKREEIAWPQEPKPVSE</sequence>
<dbReference type="OrthoDB" id="412781at2759"/>